<gene>
    <name evidence="2" type="ORF">WPS_10170</name>
</gene>
<evidence type="ECO:0000313" key="2">
    <source>
        <dbReference type="EMBL" id="BDE05741.1"/>
    </source>
</evidence>
<name>A0AAN2C980_UNVUL</name>
<organism evidence="2 3">
    <name type="scientific">Vulcanimicrobium alpinum</name>
    <dbReference type="NCBI Taxonomy" id="3016050"/>
    <lineage>
        <taxon>Bacteria</taxon>
        <taxon>Bacillati</taxon>
        <taxon>Vulcanimicrobiota</taxon>
        <taxon>Vulcanimicrobiia</taxon>
        <taxon>Vulcanimicrobiales</taxon>
        <taxon>Vulcanimicrobiaceae</taxon>
        <taxon>Vulcanimicrobium</taxon>
    </lineage>
</organism>
<protein>
    <recommendedName>
        <fullName evidence="4">Secreted protein</fullName>
    </recommendedName>
</protein>
<evidence type="ECO:0000256" key="1">
    <source>
        <dbReference type="SAM" id="SignalP"/>
    </source>
</evidence>
<reference evidence="2 3" key="1">
    <citation type="journal article" date="2022" name="ISME Commun">
        <title>Vulcanimicrobium alpinus gen. nov. sp. nov., the first cultivated representative of the candidate phylum 'Eremiobacterota', is a metabolically versatile aerobic anoxygenic phototroph.</title>
        <authorList>
            <person name="Yabe S."/>
            <person name="Muto K."/>
            <person name="Abe K."/>
            <person name="Yokota A."/>
            <person name="Staudigel H."/>
            <person name="Tebo B.M."/>
        </authorList>
    </citation>
    <scope>NUCLEOTIDE SEQUENCE [LARGE SCALE GENOMIC DNA]</scope>
    <source>
        <strain evidence="2 3">WC8-2</strain>
    </source>
</reference>
<dbReference type="KEGG" id="vab:WPS_10170"/>
<feature type="signal peptide" evidence="1">
    <location>
        <begin position="1"/>
        <end position="26"/>
    </location>
</feature>
<dbReference type="RefSeq" id="WP_317996764.1">
    <property type="nucleotide sequence ID" value="NZ_AP025523.1"/>
</dbReference>
<accession>A0AAN2C980</accession>
<sequence length="106" mass="11307">MRARSAFAAMLGAVLLGAAPAPSPQASPSPRITITCIRTPMWVFTPGNDRPSRTPEPEAKLGETFALVGGPRSTLDGTQFYETNVTIVEPGLPGHYWVLRTCANPV</sequence>
<dbReference type="Proteomes" id="UP001317532">
    <property type="component" value="Chromosome"/>
</dbReference>
<feature type="chain" id="PRO_5042958631" description="Secreted protein" evidence="1">
    <location>
        <begin position="27"/>
        <end position="106"/>
    </location>
</feature>
<keyword evidence="3" id="KW-1185">Reference proteome</keyword>
<keyword evidence="1" id="KW-0732">Signal</keyword>
<evidence type="ECO:0008006" key="4">
    <source>
        <dbReference type="Google" id="ProtNLM"/>
    </source>
</evidence>
<proteinExistence type="predicted"/>
<evidence type="ECO:0000313" key="3">
    <source>
        <dbReference type="Proteomes" id="UP001317532"/>
    </source>
</evidence>
<dbReference type="EMBL" id="AP025523">
    <property type="protein sequence ID" value="BDE05741.1"/>
    <property type="molecule type" value="Genomic_DNA"/>
</dbReference>
<dbReference type="AlphaFoldDB" id="A0AAN2C980"/>